<evidence type="ECO:0000256" key="1">
    <source>
        <dbReference type="SAM" id="MobiDB-lite"/>
    </source>
</evidence>
<dbReference type="Proteomes" id="UP000000740">
    <property type="component" value="Chromosome 1"/>
</dbReference>
<dbReference type="AlphaFoldDB" id="B9LQI0"/>
<dbReference type="eggNOG" id="arCOG06357">
    <property type="taxonomic scope" value="Archaea"/>
</dbReference>
<gene>
    <name evidence="3" type="ordered locus">Hlac_2023</name>
</gene>
<feature type="compositionally biased region" description="Basic and acidic residues" evidence="1">
    <location>
        <begin position="20"/>
        <end position="33"/>
    </location>
</feature>
<accession>B9LQI0</accession>
<evidence type="ECO:0000313" key="4">
    <source>
        <dbReference type="Proteomes" id="UP000000740"/>
    </source>
</evidence>
<feature type="transmembrane region" description="Helical" evidence="2">
    <location>
        <begin position="48"/>
        <end position="70"/>
    </location>
</feature>
<feature type="transmembrane region" description="Helical" evidence="2">
    <location>
        <begin position="119"/>
        <end position="148"/>
    </location>
</feature>
<organism evidence="3 4">
    <name type="scientific">Halorubrum lacusprofundi (strain ATCC 49239 / DSM 5036 / JCM 8891 / ACAM 34)</name>
    <dbReference type="NCBI Taxonomy" id="416348"/>
    <lineage>
        <taxon>Archaea</taxon>
        <taxon>Methanobacteriati</taxon>
        <taxon>Methanobacteriota</taxon>
        <taxon>Stenosarchaea group</taxon>
        <taxon>Halobacteria</taxon>
        <taxon>Halobacteriales</taxon>
        <taxon>Haloferacaceae</taxon>
        <taxon>Halorubrum</taxon>
    </lineage>
</organism>
<dbReference type="RefSeq" id="WP_015910726.1">
    <property type="nucleotide sequence ID" value="NC_012029.1"/>
</dbReference>
<keyword evidence="4" id="KW-1185">Reference proteome</keyword>
<feature type="transmembrane region" description="Helical" evidence="2">
    <location>
        <begin position="76"/>
        <end position="107"/>
    </location>
</feature>
<sequence length="209" mass="21407">MSQSGWDDTDAGAETGADGPAEREPSGTEERQPEATARGSPEAVGRHWLAGAVSGLIAGVAMGIVLHGALGLMPTIGALIGIETVIAGWAVHLFNSAAFGTLFVAIFDRAFFDDLRTDVGGYLSLGVIHSALLGMITGGLLLPVALAIEGATSLPVPTLPVPGLTATLEFGAVIAVAHLLYGLVLGRIFAAFTLVDAEIGWLPIDPVDR</sequence>
<feature type="transmembrane region" description="Helical" evidence="2">
    <location>
        <begin position="168"/>
        <end position="190"/>
    </location>
</feature>
<dbReference type="EMBL" id="CP001365">
    <property type="protein sequence ID" value="ACM57601.1"/>
    <property type="molecule type" value="Genomic_DNA"/>
</dbReference>
<name>B9LQI0_HALLT</name>
<evidence type="ECO:0000256" key="2">
    <source>
        <dbReference type="SAM" id="Phobius"/>
    </source>
</evidence>
<evidence type="ECO:0000313" key="3">
    <source>
        <dbReference type="EMBL" id="ACM57601.1"/>
    </source>
</evidence>
<keyword evidence="2" id="KW-0812">Transmembrane</keyword>
<keyword evidence="2" id="KW-1133">Transmembrane helix</keyword>
<reference evidence="3 4" key="1">
    <citation type="journal article" date="2016" name="Stand. Genomic Sci.">
        <title>Complete genome sequence of the Antarctic Halorubrum lacusprofundi type strain ACAM 34.</title>
        <authorList>
            <person name="Anderson I.J."/>
            <person name="DasSarma P."/>
            <person name="Lucas S."/>
            <person name="Copeland A."/>
            <person name="Lapidus A."/>
            <person name="Del Rio T.G."/>
            <person name="Tice H."/>
            <person name="Dalin E."/>
            <person name="Bruce D.C."/>
            <person name="Goodwin L."/>
            <person name="Pitluck S."/>
            <person name="Sims D."/>
            <person name="Brettin T.S."/>
            <person name="Detter J.C."/>
            <person name="Han C.S."/>
            <person name="Larimer F."/>
            <person name="Hauser L."/>
            <person name="Land M."/>
            <person name="Ivanova N."/>
            <person name="Richardson P."/>
            <person name="Cavicchioli R."/>
            <person name="DasSarma S."/>
            <person name="Woese C.R."/>
            <person name="Kyrpides N.C."/>
        </authorList>
    </citation>
    <scope>NUCLEOTIDE SEQUENCE [LARGE SCALE GENOMIC DNA]</scope>
    <source>
        <strain evidence="4">ATCC 49239 / DSM 5036 / JCM 8891 / ACAM 34</strain>
    </source>
</reference>
<keyword evidence="2" id="KW-0472">Membrane</keyword>
<dbReference type="KEGG" id="hla:Hlac_2023"/>
<evidence type="ECO:0008006" key="5">
    <source>
        <dbReference type="Google" id="ProtNLM"/>
    </source>
</evidence>
<protein>
    <recommendedName>
        <fullName evidence="5">Membrane bound his kinase A</fullName>
    </recommendedName>
</protein>
<proteinExistence type="predicted"/>
<dbReference type="HOGENOM" id="CLU_1313097_0_0_2"/>
<dbReference type="GeneID" id="7402042"/>
<feature type="region of interest" description="Disordered" evidence="1">
    <location>
        <begin position="1"/>
        <end position="42"/>
    </location>
</feature>